<dbReference type="AlphaFoldDB" id="A0A1F5V9Q5"/>
<dbReference type="EMBL" id="MFGW01000199">
    <property type="protein sequence ID" value="OGF60100.1"/>
    <property type="molecule type" value="Genomic_DNA"/>
</dbReference>
<comment type="caution">
    <text evidence="1">The sequence shown here is derived from an EMBL/GenBank/DDBJ whole genome shotgun (WGS) entry which is preliminary data.</text>
</comment>
<dbReference type="InterPro" id="IPR013783">
    <property type="entry name" value="Ig-like_fold"/>
</dbReference>
<dbReference type="Proteomes" id="UP000178943">
    <property type="component" value="Unassembled WGS sequence"/>
</dbReference>
<proteinExistence type="predicted"/>
<evidence type="ECO:0000313" key="2">
    <source>
        <dbReference type="Proteomes" id="UP000178943"/>
    </source>
</evidence>
<dbReference type="SUPFAM" id="SSF117281">
    <property type="entry name" value="Kelch motif"/>
    <property type="match status" value="1"/>
</dbReference>
<reference evidence="1 2" key="1">
    <citation type="journal article" date="2016" name="Nat. Commun.">
        <title>Thousands of microbial genomes shed light on interconnected biogeochemical processes in an aquifer system.</title>
        <authorList>
            <person name="Anantharaman K."/>
            <person name="Brown C.T."/>
            <person name="Hug L.A."/>
            <person name="Sharon I."/>
            <person name="Castelle C.J."/>
            <person name="Probst A.J."/>
            <person name="Thomas B.C."/>
            <person name="Singh A."/>
            <person name="Wilkins M.J."/>
            <person name="Karaoz U."/>
            <person name="Brodie E.L."/>
            <person name="Williams K.H."/>
            <person name="Hubbard S.S."/>
            <person name="Banfield J.F."/>
        </authorList>
    </citation>
    <scope>NUCLEOTIDE SEQUENCE [LARGE SCALE GENOMIC DNA]</scope>
</reference>
<dbReference type="Gene3D" id="2.120.10.80">
    <property type="entry name" value="Kelch-type beta propeller"/>
    <property type="match status" value="1"/>
</dbReference>
<sequence>MEQRIACQAAIEKVYYEHRIWPQQNEKLKPAFESMITKELLQSKVENYLKKTNALKEHWNEEITGQKLQNEIKRISMNTKNPQMLKQLWTVLNNDPRLIAECLARPLVVERRMNSLFLQDRRIHEEIRQKAENEVSACSDANSMILMKGVYNEVEYRKDNSNGKDEYKVIIEGEEIFLAEEEWDAMIMRIMNEFGGEANQADDSWDVIMQMISVGTMSGIKESERSYYIVGLLSKGNNSIKIARVGWEKVRFEEWWSEQEQSVLIEEPEYDYEINEIEQFDCIDDTWSQTAGPPMERELHTTVWTGTEMIIWGGFNSSNSKHYNTGARYNPCKSDWEAYKPTSVIYVPEPRHSHKAVWSNETSQMIAWGGYWSTVYGTAATNTGGRYCAIPESFSIECVPSELCTMPGAMETVVCTITWLSQQSGSVSLMCYNPEGRVDCYFEPEVIHFPETESVLTMYINKTIEDPLISLQIKAESGETCHYEYVTMHIPQLEKVEPYSIPVSGNVEITVTGNGFDAGSYIILRSTALPADVEVDAYDIKYASLKFNAPAVSGPMLVDVCISSRYLPCSGKEVCLKEALAYRPEVPGDLVNTPFTPQIGTIAGETPVSFYIKPEIIEQQLCEVKFDGIAVQYDEYVSEGKVVAYSQAHTPAEVTVELCTCPFKSKQQCYPIVNKYTYATFGYVGGDAESIQVVNTDDNELVDFHAFSTGIQSEIALKAQMRAAAFSLDTGAMQLPFEVAGRYAFAIVGDRLMMIHTGTSEILAEGPPMLPPYISDKSYKDIDVAMVQDKNIIVVATDEYITFPPGAPWGAIVTLQYNEVTEQITIIDTEYLPVGPGSTIKLVMQGNVAYVTAWYLDETGAIMQTMARAEINTTTGEVENMQLLAVDEEMLDLEGVFNIGASSLYETNGCTNGAFDCVYYVLPKSNNYGVVDFNSQNCACGAPAALVNMPQDIAVGKVKISETEYDWRGFIVNAPLNDPDVQNNTWTRIYDLLTGNAQQDDPLSLGGITPVACEMRKDYQKIADKVFVVNRHSLDSLNQNDISIIDLGTNQLIPPGIKEIPDGFYPYTIAIQEVLGDMNFLTAARTTVEMMLDEDFTNPQKRQVLLNKLEVIEKLIESPANSQAVIANTKAFENQVDNFLSNAQRKEELISFAEALIASIE</sequence>
<dbReference type="InterPro" id="IPR015915">
    <property type="entry name" value="Kelch-typ_b-propeller"/>
</dbReference>
<dbReference type="Gene3D" id="2.60.40.10">
    <property type="entry name" value="Immunoglobulins"/>
    <property type="match status" value="1"/>
</dbReference>
<accession>A0A1F5V9Q5</accession>
<gene>
    <name evidence="1" type="ORF">A2Y62_16795</name>
</gene>
<name>A0A1F5V9Q5_9BACT</name>
<evidence type="ECO:0000313" key="1">
    <source>
        <dbReference type="EMBL" id="OGF60100.1"/>
    </source>
</evidence>
<protein>
    <recommendedName>
        <fullName evidence="3">IPT/TIG domain-containing protein</fullName>
    </recommendedName>
</protein>
<dbReference type="CDD" id="cd00102">
    <property type="entry name" value="IPT"/>
    <property type="match status" value="1"/>
</dbReference>
<evidence type="ECO:0008006" key="3">
    <source>
        <dbReference type="Google" id="ProtNLM"/>
    </source>
</evidence>
<organism evidence="1 2">
    <name type="scientific">Candidatus Fischerbacteria bacterium RBG_13_37_8</name>
    <dbReference type="NCBI Taxonomy" id="1817863"/>
    <lineage>
        <taxon>Bacteria</taxon>
        <taxon>Candidatus Fischeribacteriota</taxon>
    </lineage>
</organism>